<evidence type="ECO:0000256" key="4">
    <source>
        <dbReference type="RuleBase" id="RU004508"/>
    </source>
</evidence>
<name>A0A5C5WS28_9BACT</name>
<dbReference type="AlphaFoldDB" id="A0A5C5WS28"/>
<evidence type="ECO:0000313" key="5">
    <source>
        <dbReference type="EMBL" id="TWT53714.1"/>
    </source>
</evidence>
<dbReference type="PANTHER" id="PTHR30244:SF34">
    <property type="entry name" value="DTDP-4-AMINO-4,6-DIDEOXYGALACTOSE TRANSAMINASE"/>
    <property type="match status" value="1"/>
</dbReference>
<dbReference type="SUPFAM" id="SSF53383">
    <property type="entry name" value="PLP-dependent transferases"/>
    <property type="match status" value="1"/>
</dbReference>
<gene>
    <name evidence="5" type="primary">arnB</name>
    <name evidence="5" type="ORF">Pla22_13460</name>
</gene>
<dbReference type="InterPro" id="IPR015421">
    <property type="entry name" value="PyrdxlP-dep_Trfase_major"/>
</dbReference>
<accession>A0A5C5WS28</accession>
<reference evidence="5 6" key="1">
    <citation type="submission" date="2019-02" db="EMBL/GenBank/DDBJ databases">
        <title>Deep-cultivation of Planctomycetes and their phenomic and genomic characterization uncovers novel biology.</title>
        <authorList>
            <person name="Wiegand S."/>
            <person name="Jogler M."/>
            <person name="Boedeker C."/>
            <person name="Pinto D."/>
            <person name="Vollmers J."/>
            <person name="Rivas-Marin E."/>
            <person name="Kohn T."/>
            <person name="Peeters S.H."/>
            <person name="Heuer A."/>
            <person name="Rast P."/>
            <person name="Oberbeckmann S."/>
            <person name="Bunk B."/>
            <person name="Jeske O."/>
            <person name="Meyerdierks A."/>
            <person name="Storesund J.E."/>
            <person name="Kallscheuer N."/>
            <person name="Luecker S."/>
            <person name="Lage O.M."/>
            <person name="Pohl T."/>
            <person name="Merkel B.J."/>
            <person name="Hornburger P."/>
            <person name="Mueller R.-W."/>
            <person name="Bruemmer F."/>
            <person name="Labrenz M."/>
            <person name="Spormann A.M."/>
            <person name="Op Den Camp H."/>
            <person name="Overmann J."/>
            <person name="Amann R."/>
            <person name="Jetten M.S.M."/>
            <person name="Mascher T."/>
            <person name="Medema M.H."/>
            <person name="Devos D.P."/>
            <person name="Kaster A.-K."/>
            <person name="Ovreas L."/>
            <person name="Rohde M."/>
            <person name="Galperin M.Y."/>
            <person name="Jogler C."/>
        </authorList>
    </citation>
    <scope>NUCLEOTIDE SEQUENCE [LARGE SCALE GENOMIC DNA]</scope>
    <source>
        <strain evidence="5 6">Pla22</strain>
    </source>
</reference>
<evidence type="ECO:0000256" key="3">
    <source>
        <dbReference type="PIRSR" id="PIRSR000390-2"/>
    </source>
</evidence>
<dbReference type="InterPro" id="IPR015422">
    <property type="entry name" value="PyrdxlP-dep_Trfase_small"/>
</dbReference>
<evidence type="ECO:0000313" key="6">
    <source>
        <dbReference type="Proteomes" id="UP000316598"/>
    </source>
</evidence>
<dbReference type="EC" id="2.6.1.87" evidence="5"/>
<proteinExistence type="inferred from homology"/>
<dbReference type="PANTHER" id="PTHR30244">
    <property type="entry name" value="TRANSAMINASE"/>
    <property type="match status" value="1"/>
</dbReference>
<dbReference type="PIRSF" id="PIRSF000390">
    <property type="entry name" value="PLP_StrS"/>
    <property type="match status" value="1"/>
</dbReference>
<dbReference type="RefSeq" id="WP_207310307.1">
    <property type="nucleotide sequence ID" value="NZ_SJPI01000001.1"/>
</dbReference>
<dbReference type="Gene3D" id="3.90.1150.10">
    <property type="entry name" value="Aspartate Aminotransferase, domain 1"/>
    <property type="match status" value="1"/>
</dbReference>
<dbReference type="GO" id="GO:0000271">
    <property type="term" value="P:polysaccharide biosynthetic process"/>
    <property type="evidence" value="ECO:0007669"/>
    <property type="project" value="TreeGrafter"/>
</dbReference>
<comment type="caution">
    <text evidence="5">The sequence shown here is derived from an EMBL/GenBank/DDBJ whole genome shotgun (WGS) entry which is preliminary data.</text>
</comment>
<keyword evidence="6" id="KW-1185">Reference proteome</keyword>
<keyword evidence="3 4" id="KW-0663">Pyridoxal phosphate</keyword>
<protein>
    <submittedName>
        <fullName evidence="5">UDP-4-amino-4-deoxy-L-arabinose--oxoglutarate aminotransferase</fullName>
        <ecNumber evidence="5">2.6.1.87</ecNumber>
    </submittedName>
</protein>
<dbReference type="InterPro" id="IPR015424">
    <property type="entry name" value="PyrdxlP-dep_Trfase"/>
</dbReference>
<dbReference type="EMBL" id="SJPI01000001">
    <property type="protein sequence ID" value="TWT53714.1"/>
    <property type="molecule type" value="Genomic_DNA"/>
</dbReference>
<evidence type="ECO:0000256" key="2">
    <source>
        <dbReference type="PIRSR" id="PIRSR000390-1"/>
    </source>
</evidence>
<feature type="modified residue" description="N6-(pyridoxal phosphate)lysine" evidence="3">
    <location>
        <position position="185"/>
    </location>
</feature>
<keyword evidence="5" id="KW-0032">Aminotransferase</keyword>
<sequence>MIPYGRQSLNEDDIAAVTQVLRGDFLTQGPAIVEFETKLADRCNADHSVACNSGTAALHMAYQSLGIGPGDVVVVPANTFLATANAAVYLGADVRFCDVDPQSGLMTAQTLEPVLDCDVSLVVPVHFAGMACDMKAIAELVRWTSPRAKIVEDASHAIGALHRDGSPVGSLEWSAMATFSFHPVKHIAAGEGGAVTVNDPELLEKLRGFRCHGMTKDPTKLTKPEEGPWYYEMHDLGFNYRIPEASCALASSQMNRLNDFLNRRRAIAEAYLSAWSTCDIIKLPNSEDLHYSAWHLFCLHVGLKNDSLDRADWMSMLQQRGVGSQVHYYPVCDQPYYRNRYGCDKTHFTGAFEHYRTALSVPMYPAMSDAQVQTVIESVLDVASQSKPVVSHAA</sequence>
<dbReference type="GO" id="GO:0099620">
    <property type="term" value="F:UDP-4-amino-4-deoxy-L-arabinose aminotransferase"/>
    <property type="evidence" value="ECO:0007669"/>
    <property type="project" value="UniProtKB-EC"/>
</dbReference>
<organism evidence="5 6">
    <name type="scientific">Rubripirellula amarantea</name>
    <dbReference type="NCBI Taxonomy" id="2527999"/>
    <lineage>
        <taxon>Bacteria</taxon>
        <taxon>Pseudomonadati</taxon>
        <taxon>Planctomycetota</taxon>
        <taxon>Planctomycetia</taxon>
        <taxon>Pirellulales</taxon>
        <taxon>Pirellulaceae</taxon>
        <taxon>Rubripirellula</taxon>
    </lineage>
</organism>
<feature type="active site" description="Proton acceptor" evidence="2">
    <location>
        <position position="185"/>
    </location>
</feature>
<dbReference type="CDD" id="cd00616">
    <property type="entry name" value="AHBA_syn"/>
    <property type="match status" value="1"/>
</dbReference>
<comment type="similarity">
    <text evidence="1 4">Belongs to the DegT/DnrJ/EryC1 family.</text>
</comment>
<evidence type="ECO:0000256" key="1">
    <source>
        <dbReference type="ARBA" id="ARBA00037999"/>
    </source>
</evidence>
<dbReference type="Proteomes" id="UP000316598">
    <property type="component" value="Unassembled WGS sequence"/>
</dbReference>
<keyword evidence="5" id="KW-0808">Transferase</keyword>
<dbReference type="Pfam" id="PF01041">
    <property type="entry name" value="DegT_DnrJ_EryC1"/>
    <property type="match status" value="1"/>
</dbReference>
<dbReference type="InterPro" id="IPR020026">
    <property type="entry name" value="PseC"/>
</dbReference>
<dbReference type="NCBIfam" id="TIGR03588">
    <property type="entry name" value="PseC"/>
    <property type="match status" value="1"/>
</dbReference>
<dbReference type="GO" id="GO:0030170">
    <property type="term" value="F:pyridoxal phosphate binding"/>
    <property type="evidence" value="ECO:0007669"/>
    <property type="project" value="TreeGrafter"/>
</dbReference>
<dbReference type="InterPro" id="IPR000653">
    <property type="entry name" value="DegT/StrS_aminotransferase"/>
</dbReference>
<dbReference type="Gene3D" id="3.40.640.10">
    <property type="entry name" value="Type I PLP-dependent aspartate aminotransferase-like (Major domain)"/>
    <property type="match status" value="1"/>
</dbReference>